<dbReference type="EMBL" id="KV427644">
    <property type="protein sequence ID" value="KZT03387.1"/>
    <property type="molecule type" value="Genomic_DNA"/>
</dbReference>
<dbReference type="Proteomes" id="UP000076871">
    <property type="component" value="Unassembled WGS sequence"/>
</dbReference>
<keyword evidence="2" id="KW-1185">Reference proteome</keyword>
<proteinExistence type="predicted"/>
<reference evidence="1 2" key="1">
    <citation type="journal article" date="2016" name="Mol. Biol. Evol.">
        <title>Comparative Genomics of Early-Diverging Mushroom-Forming Fungi Provides Insights into the Origins of Lignocellulose Decay Capabilities.</title>
        <authorList>
            <person name="Nagy L.G."/>
            <person name="Riley R."/>
            <person name="Tritt A."/>
            <person name="Adam C."/>
            <person name="Daum C."/>
            <person name="Floudas D."/>
            <person name="Sun H."/>
            <person name="Yadav J.S."/>
            <person name="Pangilinan J."/>
            <person name="Larsson K.H."/>
            <person name="Matsuura K."/>
            <person name="Barry K."/>
            <person name="Labutti K."/>
            <person name="Kuo R."/>
            <person name="Ohm R.A."/>
            <person name="Bhattacharya S.S."/>
            <person name="Shirouzu T."/>
            <person name="Yoshinaga Y."/>
            <person name="Martin F.M."/>
            <person name="Grigoriev I.V."/>
            <person name="Hibbett D.S."/>
        </authorList>
    </citation>
    <scope>NUCLEOTIDE SEQUENCE [LARGE SCALE GENOMIC DNA]</scope>
    <source>
        <strain evidence="1 2">93-53</strain>
    </source>
</reference>
<dbReference type="AlphaFoldDB" id="A0A165CT16"/>
<sequence>MGVQQDHVTRASHEHRRHRPVYTKAMPLIPLLYPMTLFIVHGKDLAIEERFWCGTSYVQKARSPAYKVTLSQRDQTNMLLIDFELVYPTGSIMTFCVARPTMWKHNGFQE</sequence>
<evidence type="ECO:0000313" key="1">
    <source>
        <dbReference type="EMBL" id="KZT03387.1"/>
    </source>
</evidence>
<dbReference type="InParanoid" id="A0A165CT16"/>
<evidence type="ECO:0000313" key="2">
    <source>
        <dbReference type="Proteomes" id="UP000076871"/>
    </source>
</evidence>
<organism evidence="1 2">
    <name type="scientific">Laetiporus sulphureus 93-53</name>
    <dbReference type="NCBI Taxonomy" id="1314785"/>
    <lineage>
        <taxon>Eukaryota</taxon>
        <taxon>Fungi</taxon>
        <taxon>Dikarya</taxon>
        <taxon>Basidiomycota</taxon>
        <taxon>Agaricomycotina</taxon>
        <taxon>Agaricomycetes</taxon>
        <taxon>Polyporales</taxon>
        <taxon>Laetiporus</taxon>
    </lineage>
</organism>
<gene>
    <name evidence="1" type="ORF">LAESUDRAFT_367440</name>
</gene>
<name>A0A165CT16_9APHY</name>
<accession>A0A165CT16</accession>
<dbReference type="RefSeq" id="XP_040761127.1">
    <property type="nucleotide sequence ID" value="XM_040902190.1"/>
</dbReference>
<dbReference type="GeneID" id="63819221"/>
<protein>
    <submittedName>
        <fullName evidence="1">Uncharacterized protein</fullName>
    </submittedName>
</protein>